<organism evidence="1 2">
    <name type="scientific">Auricularia subglabra (strain TFB-10046 / SS5)</name>
    <name type="common">White-rot fungus</name>
    <name type="synonym">Auricularia delicata (strain TFB10046)</name>
    <dbReference type="NCBI Taxonomy" id="717982"/>
    <lineage>
        <taxon>Eukaryota</taxon>
        <taxon>Fungi</taxon>
        <taxon>Dikarya</taxon>
        <taxon>Basidiomycota</taxon>
        <taxon>Agaricomycotina</taxon>
        <taxon>Agaricomycetes</taxon>
        <taxon>Auriculariales</taxon>
        <taxon>Auriculariaceae</taxon>
        <taxon>Auricularia</taxon>
    </lineage>
</organism>
<keyword evidence="2" id="KW-1185">Reference proteome</keyword>
<accession>J0WW90</accession>
<sequence length="250" mass="26697">MLVDVVAESAGVDSIVRVVGFLVTKRRASCTVDHQESLLSCITSFAVVFVLDPSTSAPITDRRDFQHEQSFVPAASRASLEGPGAGSARLWITGRASAVLHHTESRLSVQPVKPNAGAPDLPLASPAINLLTPHLTMSSTSSSSAAGDNVARPAHAPAPAIELRDPEDLSTQRIEEAFAALRSYFPAATCQGKSLEYSVAELTALPKEMLVQRCLTLQVELMALRHLTDTKLARMEQCLGSMEAVFAGFM</sequence>
<protein>
    <submittedName>
        <fullName evidence="1">Uncharacterized protein</fullName>
    </submittedName>
</protein>
<dbReference type="EMBL" id="JH687810">
    <property type="protein sequence ID" value="EJD39755.1"/>
    <property type="molecule type" value="Genomic_DNA"/>
</dbReference>
<evidence type="ECO:0000313" key="1">
    <source>
        <dbReference type="EMBL" id="EJD39755.1"/>
    </source>
</evidence>
<name>J0WW90_AURST</name>
<dbReference type="Proteomes" id="UP000006514">
    <property type="component" value="Unassembled WGS sequence"/>
</dbReference>
<dbReference type="KEGG" id="adl:AURDEDRAFT_128097"/>
<gene>
    <name evidence="1" type="ORF">AURDEDRAFT_128097</name>
</gene>
<dbReference type="AlphaFoldDB" id="J0WW90"/>
<dbReference type="InParanoid" id="J0WW90"/>
<proteinExistence type="predicted"/>
<reference evidence="2" key="1">
    <citation type="journal article" date="2012" name="Science">
        <title>The Paleozoic origin of enzymatic lignin decomposition reconstructed from 31 fungal genomes.</title>
        <authorList>
            <person name="Floudas D."/>
            <person name="Binder M."/>
            <person name="Riley R."/>
            <person name="Barry K."/>
            <person name="Blanchette R.A."/>
            <person name="Henrissat B."/>
            <person name="Martinez A.T."/>
            <person name="Otillar R."/>
            <person name="Spatafora J.W."/>
            <person name="Yadav J.S."/>
            <person name="Aerts A."/>
            <person name="Benoit I."/>
            <person name="Boyd A."/>
            <person name="Carlson A."/>
            <person name="Copeland A."/>
            <person name="Coutinho P.M."/>
            <person name="de Vries R.P."/>
            <person name="Ferreira P."/>
            <person name="Findley K."/>
            <person name="Foster B."/>
            <person name="Gaskell J."/>
            <person name="Glotzer D."/>
            <person name="Gorecki P."/>
            <person name="Heitman J."/>
            <person name="Hesse C."/>
            <person name="Hori C."/>
            <person name="Igarashi K."/>
            <person name="Jurgens J.A."/>
            <person name="Kallen N."/>
            <person name="Kersten P."/>
            <person name="Kohler A."/>
            <person name="Kuees U."/>
            <person name="Kumar T.K.A."/>
            <person name="Kuo A."/>
            <person name="LaButti K."/>
            <person name="Larrondo L.F."/>
            <person name="Lindquist E."/>
            <person name="Ling A."/>
            <person name="Lombard V."/>
            <person name="Lucas S."/>
            <person name="Lundell T."/>
            <person name="Martin R."/>
            <person name="McLaughlin D.J."/>
            <person name="Morgenstern I."/>
            <person name="Morin E."/>
            <person name="Murat C."/>
            <person name="Nagy L.G."/>
            <person name="Nolan M."/>
            <person name="Ohm R.A."/>
            <person name="Patyshakuliyeva A."/>
            <person name="Rokas A."/>
            <person name="Ruiz-Duenas F.J."/>
            <person name="Sabat G."/>
            <person name="Salamov A."/>
            <person name="Samejima M."/>
            <person name="Schmutz J."/>
            <person name="Slot J.C."/>
            <person name="St John F."/>
            <person name="Stenlid J."/>
            <person name="Sun H."/>
            <person name="Sun S."/>
            <person name="Syed K."/>
            <person name="Tsang A."/>
            <person name="Wiebenga A."/>
            <person name="Young D."/>
            <person name="Pisabarro A."/>
            <person name="Eastwood D.C."/>
            <person name="Martin F."/>
            <person name="Cullen D."/>
            <person name="Grigoriev I.V."/>
            <person name="Hibbett D.S."/>
        </authorList>
    </citation>
    <scope>NUCLEOTIDE SEQUENCE [LARGE SCALE GENOMIC DNA]</scope>
    <source>
        <strain evidence="2">TFB10046</strain>
    </source>
</reference>
<evidence type="ECO:0000313" key="2">
    <source>
        <dbReference type="Proteomes" id="UP000006514"/>
    </source>
</evidence>